<dbReference type="PANTHER" id="PTHR37526">
    <property type="entry name" value="PROTEIN TUSB"/>
    <property type="match status" value="1"/>
</dbReference>
<reference evidence="2" key="1">
    <citation type="submission" date="2017-02" db="EMBL/GenBank/DDBJ databases">
        <authorList>
            <person name="Varghese N."/>
            <person name="Submissions S."/>
        </authorList>
    </citation>
    <scope>NUCLEOTIDE SEQUENCE [LARGE SCALE GENOMIC DNA]</scope>
    <source>
        <strain evidence="2">DSM 19608</strain>
    </source>
</reference>
<dbReference type="InterPro" id="IPR007215">
    <property type="entry name" value="Sulphur_relay_TusB/DsrH"/>
</dbReference>
<dbReference type="GeneID" id="70584631"/>
<dbReference type="GO" id="GO:1990228">
    <property type="term" value="C:sulfurtransferase complex"/>
    <property type="evidence" value="ECO:0007669"/>
    <property type="project" value="TreeGrafter"/>
</dbReference>
<dbReference type="Gene3D" id="3.40.1260.10">
    <property type="entry name" value="DsrEFH-like"/>
    <property type="match status" value="1"/>
</dbReference>
<dbReference type="STRING" id="1123491.SAMN02745782_03077"/>
<dbReference type="AlphaFoldDB" id="A0A1T4S8M1"/>
<dbReference type="Pfam" id="PF04077">
    <property type="entry name" value="DsrH"/>
    <property type="match status" value="1"/>
</dbReference>
<accession>A0A1T4S8M1</accession>
<dbReference type="InterPro" id="IPR027396">
    <property type="entry name" value="DsrEFH-like"/>
</dbReference>
<dbReference type="PANTHER" id="PTHR37526:SF1">
    <property type="entry name" value="PROTEIN TUSB"/>
    <property type="match status" value="1"/>
</dbReference>
<dbReference type="GO" id="GO:0002143">
    <property type="term" value="P:tRNA wobble position uridine thiolation"/>
    <property type="evidence" value="ECO:0007669"/>
    <property type="project" value="InterPro"/>
</dbReference>
<proteinExistence type="predicted"/>
<keyword evidence="2" id="KW-1185">Reference proteome</keyword>
<dbReference type="SUPFAM" id="SSF75169">
    <property type="entry name" value="DsrEFH-like"/>
    <property type="match status" value="1"/>
</dbReference>
<dbReference type="Proteomes" id="UP000190834">
    <property type="component" value="Unassembled WGS sequence"/>
</dbReference>
<gene>
    <name evidence="1" type="ORF">SAMN02745782_03077</name>
</gene>
<dbReference type="NCBIfam" id="TIGR03011">
    <property type="entry name" value="sulf_tusB_dsrH"/>
    <property type="match status" value="1"/>
</dbReference>
<sequence>MLHIVKKLEQLTWLPRYLQGDDTLLLVEQAVYACKASSPYYRYLPSDCAIYALQEDLAARGWLEVCADQVQIINTAAFVKMTVSIGKSIGW</sequence>
<evidence type="ECO:0000313" key="2">
    <source>
        <dbReference type="Proteomes" id="UP000190834"/>
    </source>
</evidence>
<dbReference type="EMBL" id="FUXB01000020">
    <property type="protein sequence ID" value="SKA24446.1"/>
    <property type="molecule type" value="Genomic_DNA"/>
</dbReference>
<organism evidence="1 2">
    <name type="scientific">Vibrio cincinnatiensis DSM 19608</name>
    <dbReference type="NCBI Taxonomy" id="1123491"/>
    <lineage>
        <taxon>Bacteria</taxon>
        <taxon>Pseudomonadati</taxon>
        <taxon>Pseudomonadota</taxon>
        <taxon>Gammaproteobacteria</taxon>
        <taxon>Vibrionales</taxon>
        <taxon>Vibrionaceae</taxon>
        <taxon>Vibrio</taxon>
    </lineage>
</organism>
<dbReference type="OrthoDB" id="9795117at2"/>
<protein>
    <submittedName>
        <fullName evidence="1">tRNA 2-thiouridine synthesizing protein B</fullName>
    </submittedName>
</protein>
<dbReference type="RefSeq" id="WP_078927414.1">
    <property type="nucleotide sequence ID" value="NZ_FUXB01000020.1"/>
</dbReference>
<evidence type="ECO:0000313" key="1">
    <source>
        <dbReference type="EMBL" id="SKA24446.1"/>
    </source>
</evidence>
<name>A0A1T4S8M1_VIBCI</name>